<comment type="pathway">
    <text evidence="2 13">Cofactor biosynthesis; iron-sulfur cluster biosynthesis.</text>
</comment>
<organism evidence="16 17">
    <name type="scientific">SAR86 cluster bacterium</name>
    <dbReference type="NCBI Taxonomy" id="2030880"/>
    <lineage>
        <taxon>Bacteria</taxon>
        <taxon>Pseudomonadati</taxon>
        <taxon>Pseudomonadota</taxon>
        <taxon>Gammaproteobacteria</taxon>
        <taxon>SAR86 cluster</taxon>
    </lineage>
</organism>
<comment type="subcellular location">
    <subcellularLocation>
        <location evidence="13">Cytoplasm</location>
    </subcellularLocation>
</comment>
<comment type="cofactor">
    <cofactor evidence="1 13 14">
        <name>pyridoxal 5'-phosphate</name>
        <dbReference type="ChEBI" id="CHEBI:597326"/>
    </cofactor>
</comment>
<dbReference type="FunFam" id="3.40.640.10:FF:000003">
    <property type="entry name" value="Cysteine desulfurase IscS"/>
    <property type="match status" value="1"/>
</dbReference>
<dbReference type="PIRSF" id="PIRSF005572">
    <property type="entry name" value="NifS"/>
    <property type="match status" value="1"/>
</dbReference>
<dbReference type="GO" id="GO:0044571">
    <property type="term" value="P:[2Fe-2S] cluster assembly"/>
    <property type="evidence" value="ECO:0007669"/>
    <property type="project" value="UniProtKB-UniRule"/>
</dbReference>
<dbReference type="Proteomes" id="UP000754644">
    <property type="component" value="Unassembled WGS sequence"/>
</dbReference>
<evidence type="ECO:0000256" key="3">
    <source>
        <dbReference type="ARBA" id="ARBA00006490"/>
    </source>
</evidence>
<dbReference type="AlphaFoldDB" id="A0A972VTK8"/>
<reference evidence="16" key="1">
    <citation type="submission" date="2020-05" db="EMBL/GenBank/DDBJ databases">
        <title>Sulfur intermediates as new biogeochemical hubs in an aquatic model microbial ecosystem.</title>
        <authorList>
            <person name="Vigneron A."/>
        </authorList>
    </citation>
    <scope>NUCLEOTIDE SEQUENCE</scope>
    <source>
        <strain evidence="16">Bin.250</strain>
    </source>
</reference>
<keyword evidence="5 13" id="KW-0808">Transferase</keyword>
<dbReference type="Pfam" id="PF00266">
    <property type="entry name" value="Aminotran_5"/>
    <property type="match status" value="1"/>
</dbReference>
<comment type="function">
    <text evidence="13">Master enzyme that delivers sulfur to a number of partners involved in Fe-S cluster assembly, tRNA modification or cofactor biosynthesis. Catalyzes the removal of elemental sulfur atoms from cysteine to produce alanine. Functions as a sulfur delivery protein for Fe-S cluster synthesis onto IscU, an Fe-S scaffold assembly protein, as well as other S acceptor proteins.</text>
</comment>
<dbReference type="InterPro" id="IPR000192">
    <property type="entry name" value="Aminotrans_V_dom"/>
</dbReference>
<evidence type="ECO:0000313" key="16">
    <source>
        <dbReference type="EMBL" id="NQV64024.1"/>
    </source>
</evidence>
<keyword evidence="7 13" id="KW-0479">Metal-binding</keyword>
<dbReference type="PROSITE" id="PS00595">
    <property type="entry name" value="AA_TRANSFER_CLASS_5"/>
    <property type="match status" value="1"/>
</dbReference>
<evidence type="ECO:0000256" key="9">
    <source>
        <dbReference type="ARBA" id="ARBA00023004"/>
    </source>
</evidence>
<evidence type="ECO:0000256" key="4">
    <source>
        <dbReference type="ARBA" id="ARBA00012239"/>
    </source>
</evidence>
<sequence>MKLPIYFDYAATTPVDPRVAQKMSECLLAEGNFGNPASRSHKYGWEAEEAVELARRQVADLINADPREIVWTSGATESDNLAIKGVAHFYKNKGKHLITSRIEHKAVLDTCRHLEREGFEVTYLEPGSDGIVTPEQVAEAIREDTVLVSIMHVNNEIGVINDIAAIGEVCRAKKVFFHVDAAQSAGKIDIDLEAMKVDLMSFSAHKMYGPKGVGALYVRRKPRIRLEAQMHGGGHERGMRSGTLATHQLVGMGEACRIVKAEMHDEQIRIGALRERLWQGLQDIEEVHVNGSFDKRVPGWLNVSFNYVEGESLIMSLSDLAVSSGSACTSASLEPSYVLRALGLNDEMAHSSLRFSVGRFTSEDDVDYALAKIHLAVDKLRELSPLWDMYKDGVDLTKIEWAAH</sequence>
<feature type="binding site" description="via persulfide group" evidence="13">
    <location>
        <position position="328"/>
    </location>
    <ligand>
        <name>[2Fe-2S] cluster</name>
        <dbReference type="ChEBI" id="CHEBI:190135"/>
        <note>ligand shared with IscU</note>
    </ligand>
</feature>
<comment type="catalytic activity">
    <reaction evidence="11 13">
        <text>(sulfur carrier)-H + L-cysteine = (sulfur carrier)-SH + L-alanine</text>
        <dbReference type="Rhea" id="RHEA:43892"/>
        <dbReference type="Rhea" id="RHEA-COMP:14737"/>
        <dbReference type="Rhea" id="RHEA-COMP:14739"/>
        <dbReference type="ChEBI" id="CHEBI:29917"/>
        <dbReference type="ChEBI" id="CHEBI:35235"/>
        <dbReference type="ChEBI" id="CHEBI:57972"/>
        <dbReference type="ChEBI" id="CHEBI:64428"/>
        <dbReference type="EC" id="2.8.1.7"/>
    </reaction>
</comment>
<dbReference type="InterPro" id="IPR016454">
    <property type="entry name" value="Cysteine_dSase"/>
</dbReference>
<dbReference type="FunFam" id="3.90.1150.10:FF:000002">
    <property type="entry name" value="Cysteine desulfurase IscS"/>
    <property type="match status" value="1"/>
</dbReference>
<evidence type="ECO:0000256" key="7">
    <source>
        <dbReference type="ARBA" id="ARBA00022723"/>
    </source>
</evidence>
<dbReference type="GO" id="GO:0046872">
    <property type="term" value="F:metal ion binding"/>
    <property type="evidence" value="ECO:0007669"/>
    <property type="project" value="UniProtKB-KW"/>
</dbReference>
<evidence type="ECO:0000256" key="13">
    <source>
        <dbReference type="HAMAP-Rule" id="MF_00331"/>
    </source>
</evidence>
<keyword evidence="13" id="KW-0963">Cytoplasm</keyword>
<dbReference type="InterPro" id="IPR015421">
    <property type="entry name" value="PyrdxlP-dep_Trfase_major"/>
</dbReference>
<feature type="modified residue" description="N6-(pyridoxal phosphate)lysine" evidence="13">
    <location>
        <position position="206"/>
    </location>
</feature>
<feature type="binding site" evidence="13">
    <location>
        <position position="243"/>
    </location>
    <ligand>
        <name>pyridoxal 5'-phosphate</name>
        <dbReference type="ChEBI" id="CHEBI:597326"/>
    </ligand>
</feature>
<gene>
    <name evidence="13" type="primary">iscS</name>
    <name evidence="16" type="ORF">HQ497_01550</name>
</gene>
<dbReference type="InterPro" id="IPR010240">
    <property type="entry name" value="Cys_deSase_IscS"/>
</dbReference>
<feature type="domain" description="Aminotransferase class V" evidence="15">
    <location>
        <begin position="5"/>
        <end position="368"/>
    </location>
</feature>
<evidence type="ECO:0000256" key="2">
    <source>
        <dbReference type="ARBA" id="ARBA00005151"/>
    </source>
</evidence>
<evidence type="ECO:0000256" key="1">
    <source>
        <dbReference type="ARBA" id="ARBA00001933"/>
    </source>
</evidence>
<evidence type="ECO:0000313" key="17">
    <source>
        <dbReference type="Proteomes" id="UP000754644"/>
    </source>
</evidence>
<dbReference type="Gene3D" id="3.90.1150.10">
    <property type="entry name" value="Aspartate Aminotransferase, domain 1"/>
    <property type="match status" value="1"/>
</dbReference>
<dbReference type="SUPFAM" id="SSF53383">
    <property type="entry name" value="PLP-dependent transferases"/>
    <property type="match status" value="1"/>
</dbReference>
<proteinExistence type="inferred from homology"/>
<dbReference type="PANTHER" id="PTHR11601:SF34">
    <property type="entry name" value="CYSTEINE DESULFURASE"/>
    <property type="match status" value="1"/>
</dbReference>
<evidence type="ECO:0000256" key="10">
    <source>
        <dbReference type="ARBA" id="ARBA00023014"/>
    </source>
</evidence>
<dbReference type="InterPro" id="IPR015422">
    <property type="entry name" value="PyrdxlP-dep_Trfase_small"/>
</dbReference>
<dbReference type="PANTHER" id="PTHR11601">
    <property type="entry name" value="CYSTEINE DESULFURYLASE FAMILY MEMBER"/>
    <property type="match status" value="1"/>
</dbReference>
<comment type="subunit">
    <text evidence="13">Homodimer. Forms a heterotetramer with IscU, interacts with other sulfur acceptors.</text>
</comment>
<accession>A0A972VTK8</accession>
<evidence type="ECO:0000256" key="11">
    <source>
        <dbReference type="ARBA" id="ARBA00050776"/>
    </source>
</evidence>
<dbReference type="GO" id="GO:0030170">
    <property type="term" value="F:pyridoxal phosphate binding"/>
    <property type="evidence" value="ECO:0007669"/>
    <property type="project" value="UniProtKB-UniRule"/>
</dbReference>
<dbReference type="NCBIfam" id="TIGR02006">
    <property type="entry name" value="IscS"/>
    <property type="match status" value="1"/>
</dbReference>
<dbReference type="InterPro" id="IPR020578">
    <property type="entry name" value="Aminotrans_V_PyrdxlP_BS"/>
</dbReference>
<feature type="binding site" evidence="13">
    <location>
        <position position="183"/>
    </location>
    <ligand>
        <name>pyridoxal 5'-phosphate</name>
        <dbReference type="ChEBI" id="CHEBI:597326"/>
    </ligand>
</feature>
<dbReference type="HAMAP" id="MF_00331">
    <property type="entry name" value="Cys_desulf_IscS"/>
    <property type="match status" value="1"/>
</dbReference>
<dbReference type="Gene3D" id="3.40.640.10">
    <property type="entry name" value="Type I PLP-dependent aspartate aminotransferase-like (Major domain)"/>
    <property type="match status" value="1"/>
</dbReference>
<dbReference type="InterPro" id="IPR015424">
    <property type="entry name" value="PyrdxlP-dep_Trfase"/>
</dbReference>
<comment type="caution">
    <text evidence="16">The sequence shown here is derived from an EMBL/GenBank/DDBJ whole genome shotgun (WGS) entry which is preliminary data.</text>
</comment>
<evidence type="ECO:0000256" key="12">
    <source>
        <dbReference type="ARBA" id="ARBA00072125"/>
    </source>
</evidence>
<evidence type="ECO:0000259" key="15">
    <source>
        <dbReference type="Pfam" id="PF00266"/>
    </source>
</evidence>
<feature type="binding site" evidence="13">
    <location>
        <position position="155"/>
    </location>
    <ligand>
        <name>pyridoxal 5'-phosphate</name>
        <dbReference type="ChEBI" id="CHEBI:597326"/>
    </ligand>
</feature>
<dbReference type="GO" id="GO:0031071">
    <property type="term" value="F:cysteine desulfurase activity"/>
    <property type="evidence" value="ECO:0007669"/>
    <property type="project" value="UniProtKB-UniRule"/>
</dbReference>
<keyword evidence="10 13" id="KW-0411">Iron-sulfur</keyword>
<feature type="binding site" evidence="13">
    <location>
        <begin position="75"/>
        <end position="76"/>
    </location>
    <ligand>
        <name>pyridoxal 5'-phosphate</name>
        <dbReference type="ChEBI" id="CHEBI:597326"/>
    </ligand>
</feature>
<evidence type="ECO:0000256" key="6">
    <source>
        <dbReference type="ARBA" id="ARBA00022714"/>
    </source>
</evidence>
<keyword evidence="8 13" id="KW-0663">Pyridoxal phosphate</keyword>
<keyword evidence="6 13" id="KW-0001">2Fe-2S</keyword>
<dbReference type="GO" id="GO:1990221">
    <property type="term" value="C:L-cysteine desulfurase complex"/>
    <property type="evidence" value="ECO:0007669"/>
    <property type="project" value="UniProtKB-ARBA"/>
</dbReference>
<dbReference type="GO" id="GO:0051537">
    <property type="term" value="F:2 iron, 2 sulfur cluster binding"/>
    <property type="evidence" value="ECO:0007669"/>
    <property type="project" value="UniProtKB-UniRule"/>
</dbReference>
<protein>
    <recommendedName>
        <fullName evidence="12 13">Cysteine desulfurase IscS</fullName>
        <ecNumber evidence="4 13">2.8.1.7</ecNumber>
    </recommendedName>
</protein>
<evidence type="ECO:0000256" key="8">
    <source>
        <dbReference type="ARBA" id="ARBA00022898"/>
    </source>
</evidence>
<name>A0A972VTK8_9GAMM</name>
<feature type="binding site" evidence="13">
    <location>
        <begin position="203"/>
        <end position="205"/>
    </location>
    <ligand>
        <name>pyridoxal 5'-phosphate</name>
        <dbReference type="ChEBI" id="CHEBI:597326"/>
    </ligand>
</feature>
<keyword evidence="9 13" id="KW-0408">Iron</keyword>
<dbReference type="EC" id="2.8.1.7" evidence="4 13"/>
<feature type="active site" description="Cysteine persulfide intermediate" evidence="13">
    <location>
        <position position="328"/>
    </location>
</feature>
<evidence type="ECO:0000256" key="14">
    <source>
        <dbReference type="RuleBase" id="RU004504"/>
    </source>
</evidence>
<dbReference type="EMBL" id="JABMOJ010000056">
    <property type="protein sequence ID" value="NQV64024.1"/>
    <property type="molecule type" value="Genomic_DNA"/>
</dbReference>
<comment type="similarity">
    <text evidence="3 13">Belongs to the class-V pyridoxal-phosphate-dependent aminotransferase family. NifS/IscS subfamily.</text>
</comment>
<dbReference type="NCBIfam" id="NF010611">
    <property type="entry name" value="PRK14012.1"/>
    <property type="match status" value="1"/>
</dbReference>
<evidence type="ECO:0000256" key="5">
    <source>
        <dbReference type="ARBA" id="ARBA00022679"/>
    </source>
</evidence>